<feature type="region of interest" description="Disordered" evidence="1">
    <location>
        <begin position="152"/>
        <end position="173"/>
    </location>
</feature>
<dbReference type="EMBL" id="QRMZ01000029">
    <property type="protein sequence ID" value="RHK04277.1"/>
    <property type="molecule type" value="Genomic_DNA"/>
</dbReference>
<dbReference type="Pfam" id="PF05119">
    <property type="entry name" value="Terminase_4"/>
    <property type="match status" value="1"/>
</dbReference>
<dbReference type="AlphaFoldDB" id="A0A415ENJ7"/>
<feature type="compositionally biased region" description="Basic and acidic residues" evidence="1">
    <location>
        <begin position="155"/>
        <end position="165"/>
    </location>
</feature>
<gene>
    <name evidence="2" type="ORF">DW084_16385</name>
</gene>
<protein>
    <submittedName>
        <fullName evidence="2">Phage terminase small subunit P27 family</fullName>
    </submittedName>
</protein>
<evidence type="ECO:0000313" key="2">
    <source>
        <dbReference type="EMBL" id="RHK04277.1"/>
    </source>
</evidence>
<accession>A0A415ENJ7</accession>
<sequence length="173" mass="19748">MPGRKKESVEAILDKGNKPGLTKEEIEQRRAEEARARGPSDRVNPPSYLTAKQKKEFMEIANELMRIDLISNLDVDTLAQYIDARSHYREVLKAIKKFKPTSLRTDEETGLEYLGASKEYASLQRTKDLLFKQCRSIAGELGLTFSSRLKLRGPQKNDDDQDNSKFGKWAGKR</sequence>
<dbReference type="InterPro" id="IPR006448">
    <property type="entry name" value="Phage_term_ssu_P27"/>
</dbReference>
<evidence type="ECO:0000313" key="3">
    <source>
        <dbReference type="Proteomes" id="UP000286288"/>
    </source>
</evidence>
<evidence type="ECO:0000256" key="1">
    <source>
        <dbReference type="SAM" id="MobiDB-lite"/>
    </source>
</evidence>
<dbReference type="NCBIfam" id="TIGR01558">
    <property type="entry name" value="sm_term_P27"/>
    <property type="match status" value="1"/>
</dbReference>
<comment type="caution">
    <text evidence="2">The sequence shown here is derived from an EMBL/GenBank/DDBJ whole genome shotgun (WGS) entry which is preliminary data.</text>
</comment>
<feature type="compositionally biased region" description="Basic and acidic residues" evidence="1">
    <location>
        <begin position="1"/>
        <end position="40"/>
    </location>
</feature>
<dbReference type="Proteomes" id="UP000286288">
    <property type="component" value="Unassembled WGS sequence"/>
</dbReference>
<proteinExistence type="predicted"/>
<feature type="region of interest" description="Disordered" evidence="1">
    <location>
        <begin position="1"/>
        <end position="47"/>
    </location>
</feature>
<reference evidence="2 3" key="1">
    <citation type="submission" date="2018-08" db="EMBL/GenBank/DDBJ databases">
        <title>A genome reference for cultivated species of the human gut microbiota.</title>
        <authorList>
            <person name="Zou Y."/>
            <person name="Xue W."/>
            <person name="Luo G."/>
        </authorList>
    </citation>
    <scope>NUCLEOTIDE SEQUENCE [LARGE SCALE GENOMIC DNA]</scope>
    <source>
        <strain evidence="2 3">AF48-16</strain>
    </source>
</reference>
<organism evidence="2 3">
    <name type="scientific">Enterococcus casseliflavus</name>
    <name type="common">Enterococcus flavescens</name>
    <dbReference type="NCBI Taxonomy" id="37734"/>
    <lineage>
        <taxon>Bacteria</taxon>
        <taxon>Bacillati</taxon>
        <taxon>Bacillota</taxon>
        <taxon>Bacilli</taxon>
        <taxon>Lactobacillales</taxon>
        <taxon>Enterococcaceae</taxon>
        <taxon>Enterococcus</taxon>
    </lineage>
</organism>
<name>A0A415ENJ7_ENTCA</name>